<evidence type="ECO:0000256" key="1">
    <source>
        <dbReference type="ARBA" id="ARBA00022723"/>
    </source>
</evidence>
<dbReference type="PANTHER" id="PTHR43432:SF3">
    <property type="entry name" value="SLR0285 PROTEIN"/>
    <property type="match status" value="1"/>
</dbReference>
<dbReference type="InterPro" id="IPR058240">
    <property type="entry name" value="rSAM_sf"/>
</dbReference>
<gene>
    <name evidence="5" type="ORF">KEG57_11490</name>
</gene>
<dbReference type="Proteomes" id="UP001151081">
    <property type="component" value="Unassembled WGS sequence"/>
</dbReference>
<evidence type="ECO:0000313" key="6">
    <source>
        <dbReference type="Proteomes" id="UP001151081"/>
    </source>
</evidence>
<comment type="caution">
    <text evidence="5">The sequence shown here is derived from an EMBL/GenBank/DDBJ whole genome shotgun (WGS) entry which is preliminary data.</text>
</comment>
<proteinExistence type="predicted"/>
<dbReference type="SUPFAM" id="SSF102114">
    <property type="entry name" value="Radical SAM enzymes"/>
    <property type="match status" value="1"/>
</dbReference>
<protein>
    <recommendedName>
        <fullName evidence="4">Radical SAM core domain-containing protein</fullName>
    </recommendedName>
</protein>
<feature type="domain" description="Radical SAM core" evidence="4">
    <location>
        <begin position="176"/>
        <end position="335"/>
    </location>
</feature>
<dbReference type="GO" id="GO:0046872">
    <property type="term" value="F:metal ion binding"/>
    <property type="evidence" value="ECO:0007669"/>
    <property type="project" value="UniProtKB-KW"/>
</dbReference>
<dbReference type="GO" id="GO:0051536">
    <property type="term" value="F:iron-sulfur cluster binding"/>
    <property type="evidence" value="ECO:0007669"/>
    <property type="project" value="UniProtKB-KW"/>
</dbReference>
<evidence type="ECO:0000256" key="2">
    <source>
        <dbReference type="ARBA" id="ARBA00023004"/>
    </source>
</evidence>
<dbReference type="SFLD" id="SFLDG01084">
    <property type="entry name" value="Uncharacterised_Radical_SAM_Su"/>
    <property type="match status" value="1"/>
</dbReference>
<dbReference type="GO" id="GO:0003824">
    <property type="term" value="F:catalytic activity"/>
    <property type="evidence" value="ECO:0007669"/>
    <property type="project" value="InterPro"/>
</dbReference>
<dbReference type="AlphaFoldDB" id="A0A9X4ASH0"/>
<accession>A0A9X4ASH0</accession>
<dbReference type="Pfam" id="PF04055">
    <property type="entry name" value="Radical_SAM"/>
    <property type="match status" value="1"/>
</dbReference>
<evidence type="ECO:0000259" key="4">
    <source>
        <dbReference type="Pfam" id="PF04055"/>
    </source>
</evidence>
<dbReference type="InterPro" id="IPR040086">
    <property type="entry name" value="MJ0683-like"/>
</dbReference>
<sequence length="418" mass="45814">MLPEHAPLPEAAVGKLISFASPVRYRSPPRMDLDRHLRALLAPLAPGDELTNGARITALSTELGLRVTVDIGGRDVHLEIARVEDGGRFAARTERLLFRYRDGAGRGDVDPALGLALCKALAARASASERDVLAAIEREAFEARELEEAGARVREVRVSSLLTAAGAPGERHHTLSPYVGCLVGCRFCYAQTRVVESRRLARLPEVPWGSYVDVRINAPEVLADELERLPPWPIKFCPIVSDPYHPIERRYGLTRACLQTIGAARSARPVLVLTRCRLVEQDLAVFAALPEAWLGVSIPTVDEEVRRFFEPRGASIMERLDILSTFSRHGVRTFAVVQPILEGSIPALADALAPVVRSVSIDVLRGAFGAEAEFSDPRFARTRDPAWQAARAEELARELSARGIPVWSGELPPGMKIE</sequence>
<dbReference type="PANTHER" id="PTHR43432">
    <property type="entry name" value="SLR0285 PROTEIN"/>
    <property type="match status" value="1"/>
</dbReference>
<name>A0A9X4ASH0_9BACT</name>
<reference evidence="5 6" key="1">
    <citation type="submission" date="2021-04" db="EMBL/GenBank/DDBJ databases">
        <title>Genome analysis of Polyangium sp.</title>
        <authorList>
            <person name="Li Y."/>
            <person name="Wang J."/>
        </authorList>
    </citation>
    <scope>NUCLEOTIDE SEQUENCE [LARGE SCALE GENOMIC DNA]</scope>
    <source>
        <strain evidence="5 6">SDU14</strain>
    </source>
</reference>
<organism evidence="5 6">
    <name type="scientific">Polyangium jinanense</name>
    <dbReference type="NCBI Taxonomy" id="2829994"/>
    <lineage>
        <taxon>Bacteria</taxon>
        <taxon>Pseudomonadati</taxon>
        <taxon>Myxococcota</taxon>
        <taxon>Polyangia</taxon>
        <taxon>Polyangiales</taxon>
        <taxon>Polyangiaceae</taxon>
        <taxon>Polyangium</taxon>
    </lineage>
</organism>
<dbReference type="RefSeq" id="WP_272420067.1">
    <property type="nucleotide sequence ID" value="NZ_JAGTJJ010000004.1"/>
</dbReference>
<keyword evidence="6" id="KW-1185">Reference proteome</keyword>
<dbReference type="EMBL" id="JAGTJJ010000004">
    <property type="protein sequence ID" value="MDC3981125.1"/>
    <property type="molecule type" value="Genomic_DNA"/>
</dbReference>
<dbReference type="Gene3D" id="3.80.30.30">
    <property type="match status" value="1"/>
</dbReference>
<keyword evidence="2" id="KW-0408">Iron</keyword>
<keyword evidence="3" id="KW-0411">Iron-sulfur</keyword>
<dbReference type="InterPro" id="IPR007197">
    <property type="entry name" value="rSAM"/>
</dbReference>
<dbReference type="SFLD" id="SFLDS00029">
    <property type="entry name" value="Radical_SAM"/>
    <property type="match status" value="1"/>
</dbReference>
<keyword evidence="1" id="KW-0479">Metal-binding</keyword>
<evidence type="ECO:0000256" key="3">
    <source>
        <dbReference type="ARBA" id="ARBA00023014"/>
    </source>
</evidence>
<evidence type="ECO:0000313" key="5">
    <source>
        <dbReference type="EMBL" id="MDC3981125.1"/>
    </source>
</evidence>